<keyword evidence="2" id="KW-0663">Pyridoxal phosphate</keyword>
<accession>A0ABV8ZS33</accession>
<dbReference type="InterPro" id="IPR000634">
    <property type="entry name" value="Ser/Thr_deHydtase_PyrdxlP-BS"/>
</dbReference>
<dbReference type="Proteomes" id="UP001595999">
    <property type="component" value="Unassembled WGS sequence"/>
</dbReference>
<comment type="cofactor">
    <cofactor evidence="1">
        <name>pyridoxal 5'-phosphate</name>
        <dbReference type="ChEBI" id="CHEBI:597326"/>
    </cofactor>
</comment>
<dbReference type="InterPro" id="IPR036052">
    <property type="entry name" value="TrpB-like_PALP_sf"/>
</dbReference>
<evidence type="ECO:0000313" key="6">
    <source>
        <dbReference type="Proteomes" id="UP001595999"/>
    </source>
</evidence>
<dbReference type="Pfam" id="PF00291">
    <property type="entry name" value="PALP"/>
    <property type="match status" value="1"/>
</dbReference>
<dbReference type="Gene3D" id="3.40.50.1100">
    <property type="match status" value="2"/>
</dbReference>
<feature type="domain" description="Tryptophan synthase beta chain-like PALP" evidence="4">
    <location>
        <begin position="18"/>
        <end position="307"/>
    </location>
</feature>
<dbReference type="InterPro" id="IPR001926">
    <property type="entry name" value="TrpB-like_PALP"/>
</dbReference>
<evidence type="ECO:0000256" key="1">
    <source>
        <dbReference type="ARBA" id="ARBA00001933"/>
    </source>
</evidence>
<reference evidence="6" key="1">
    <citation type="journal article" date="2019" name="Int. J. Syst. Evol. Microbiol.">
        <title>The Global Catalogue of Microorganisms (GCM) 10K type strain sequencing project: providing services to taxonomists for standard genome sequencing and annotation.</title>
        <authorList>
            <consortium name="The Broad Institute Genomics Platform"/>
            <consortium name="The Broad Institute Genome Sequencing Center for Infectious Disease"/>
            <person name="Wu L."/>
            <person name="Ma J."/>
        </authorList>
    </citation>
    <scope>NUCLEOTIDE SEQUENCE [LARGE SCALE GENOMIC DNA]</scope>
    <source>
        <strain evidence="6">CGMCC 4.7608</strain>
    </source>
</reference>
<evidence type="ECO:0000313" key="5">
    <source>
        <dbReference type="EMBL" id="MFC4490544.1"/>
    </source>
</evidence>
<dbReference type="InterPro" id="IPR050147">
    <property type="entry name" value="Ser/Thr_Dehydratase"/>
</dbReference>
<evidence type="ECO:0000256" key="2">
    <source>
        <dbReference type="ARBA" id="ARBA00022898"/>
    </source>
</evidence>
<protein>
    <submittedName>
        <fullName evidence="5">Threonine/serine dehydratase</fullName>
    </submittedName>
</protein>
<dbReference type="EMBL" id="JBHSEK010000007">
    <property type="protein sequence ID" value="MFC4490544.1"/>
    <property type="molecule type" value="Genomic_DNA"/>
</dbReference>
<keyword evidence="3" id="KW-0456">Lyase</keyword>
<keyword evidence="6" id="KW-1185">Reference proteome</keyword>
<evidence type="ECO:0000259" key="4">
    <source>
        <dbReference type="Pfam" id="PF00291"/>
    </source>
</evidence>
<organism evidence="5 6">
    <name type="scientific">Chromobacterium aquaticum</name>
    <dbReference type="NCBI Taxonomy" id="467180"/>
    <lineage>
        <taxon>Bacteria</taxon>
        <taxon>Pseudomonadati</taxon>
        <taxon>Pseudomonadota</taxon>
        <taxon>Betaproteobacteria</taxon>
        <taxon>Neisseriales</taxon>
        <taxon>Chromobacteriaceae</taxon>
        <taxon>Chromobacterium</taxon>
    </lineage>
</organism>
<gene>
    <name evidence="5" type="ORF">ACFO0R_13045</name>
</gene>
<dbReference type="NCBIfam" id="NF005292">
    <property type="entry name" value="PRK06815.1"/>
    <property type="match status" value="1"/>
</dbReference>
<dbReference type="PANTHER" id="PTHR48078:SF6">
    <property type="entry name" value="L-THREONINE DEHYDRATASE CATABOLIC TDCB"/>
    <property type="match status" value="1"/>
</dbReference>
<evidence type="ECO:0000256" key="3">
    <source>
        <dbReference type="ARBA" id="ARBA00023239"/>
    </source>
</evidence>
<dbReference type="PANTHER" id="PTHR48078">
    <property type="entry name" value="THREONINE DEHYDRATASE, MITOCHONDRIAL-RELATED"/>
    <property type="match status" value="1"/>
</dbReference>
<sequence length="320" mass="32928">MTLDSLFDAIAAAHQAIRPQARVTPLEHSPALSALTGCEVYLKCEHLQRTGSFKFRGASNKLRLLDPAARRDGVIAASTGNHGQAVALAGGLLQVPVTVYAPASAAAVKLDAIRALGAELKLVDGDALAAELSAGAAARRAGLPFVSPYNDLEVVAGQGTVGMELAEQCPELDAVFVSVGGGGLISGIGTALRRLAPGAEMVGCWPSAAATMHASLQAGRIVEVDEGDTLSDGTAGGVEPGAVTFELCQALIRHCALVSEAEIRTALRLLAQSERWMLEGAAGVALAGLLQQAPRYHGKKVAVVLCGRNIVLDKFVKAVS</sequence>
<dbReference type="RefSeq" id="WP_231462249.1">
    <property type="nucleotide sequence ID" value="NZ_JAJOHW010000064.1"/>
</dbReference>
<dbReference type="PROSITE" id="PS00165">
    <property type="entry name" value="DEHYDRATASE_SER_THR"/>
    <property type="match status" value="1"/>
</dbReference>
<dbReference type="SUPFAM" id="SSF53686">
    <property type="entry name" value="Tryptophan synthase beta subunit-like PLP-dependent enzymes"/>
    <property type="match status" value="1"/>
</dbReference>
<name>A0ABV8ZS33_9NEIS</name>
<proteinExistence type="predicted"/>
<dbReference type="CDD" id="cd01562">
    <property type="entry name" value="Thr-dehyd"/>
    <property type="match status" value="1"/>
</dbReference>
<comment type="caution">
    <text evidence="5">The sequence shown here is derived from an EMBL/GenBank/DDBJ whole genome shotgun (WGS) entry which is preliminary data.</text>
</comment>